<evidence type="ECO:0000256" key="1">
    <source>
        <dbReference type="SAM" id="Phobius"/>
    </source>
</evidence>
<name>A0ABU5U2E8_9CYAN</name>
<dbReference type="PROSITE" id="PS51934">
    <property type="entry name" value="LRAT"/>
    <property type="match status" value="1"/>
</dbReference>
<gene>
    <name evidence="3" type="ORF">VB854_19180</name>
</gene>
<dbReference type="RefSeq" id="WP_323217602.1">
    <property type="nucleotide sequence ID" value="NZ_JAYGHT010000129.1"/>
</dbReference>
<reference evidence="3 4" key="1">
    <citation type="submission" date="2023-12" db="EMBL/GenBank/DDBJ databases">
        <title>Baltic Sea Cyanobacteria.</title>
        <authorList>
            <person name="Delbaje E."/>
            <person name="Fewer D.P."/>
            <person name="Shishido T.K."/>
        </authorList>
    </citation>
    <scope>NUCLEOTIDE SEQUENCE [LARGE SCALE GENOMIC DNA]</scope>
    <source>
        <strain evidence="3 4">CCNP 1315</strain>
    </source>
</reference>
<organism evidence="3 4">
    <name type="scientific">Limnoraphis robusta CCNP1315</name>
    <dbReference type="NCBI Taxonomy" id="3110306"/>
    <lineage>
        <taxon>Bacteria</taxon>
        <taxon>Bacillati</taxon>
        <taxon>Cyanobacteriota</taxon>
        <taxon>Cyanophyceae</taxon>
        <taxon>Oscillatoriophycideae</taxon>
        <taxon>Oscillatoriales</taxon>
        <taxon>Sirenicapillariaceae</taxon>
        <taxon>Limnoraphis</taxon>
    </lineage>
</organism>
<keyword evidence="4" id="KW-1185">Reference proteome</keyword>
<feature type="transmembrane region" description="Helical" evidence="1">
    <location>
        <begin position="143"/>
        <end position="163"/>
    </location>
</feature>
<keyword evidence="3" id="KW-0012">Acyltransferase</keyword>
<keyword evidence="1" id="KW-0812">Transmembrane</keyword>
<proteinExistence type="predicted"/>
<evidence type="ECO:0000313" key="4">
    <source>
        <dbReference type="Proteomes" id="UP001301728"/>
    </source>
</evidence>
<comment type="caution">
    <text evidence="3">The sequence shown here is derived from an EMBL/GenBank/DDBJ whole genome shotgun (WGS) entry which is preliminary data.</text>
</comment>
<dbReference type="GO" id="GO:0016746">
    <property type="term" value="F:acyltransferase activity"/>
    <property type="evidence" value="ECO:0007669"/>
    <property type="project" value="UniProtKB-KW"/>
</dbReference>
<evidence type="ECO:0000259" key="2">
    <source>
        <dbReference type="PROSITE" id="PS51934"/>
    </source>
</evidence>
<accession>A0ABU5U2E8</accession>
<keyword evidence="3" id="KW-0808">Transferase</keyword>
<keyword evidence="1" id="KW-1133">Transmembrane helix</keyword>
<dbReference type="Gene3D" id="3.90.1720.10">
    <property type="entry name" value="endopeptidase domain like (from Nostoc punctiforme)"/>
    <property type="match status" value="1"/>
</dbReference>
<feature type="transmembrane region" description="Helical" evidence="1">
    <location>
        <begin position="111"/>
        <end position="137"/>
    </location>
</feature>
<dbReference type="Pfam" id="PF04970">
    <property type="entry name" value="LRAT"/>
    <property type="match status" value="1"/>
</dbReference>
<sequence>MAKGDHIYVDWGLFDHHGIDCGDGTVIHRSKASNRITRDSKSEFAKGKPIRTKIYQKKYSPDEIVNRAERRLKKSHTEGYDVLFNNCEHFAYDCTTGEPDSSQVFNAGTGVAGAGAVGAALASATIPVAAPGILGLVGFTTTVAAFPLAVVLGGAAVAGVAIWQKDRFINNDK</sequence>
<protein>
    <submittedName>
        <fullName evidence="3">Lecithin retinol acyltransferase family protein</fullName>
    </submittedName>
</protein>
<dbReference type="PANTHER" id="PTHR46137">
    <property type="entry name" value="OS05G0310600 PROTEIN"/>
    <property type="match status" value="1"/>
</dbReference>
<evidence type="ECO:0000313" key="3">
    <source>
        <dbReference type="EMBL" id="MEA5521067.1"/>
    </source>
</evidence>
<dbReference type="PANTHER" id="PTHR46137:SF3">
    <property type="entry name" value="OS05G0310600 PROTEIN"/>
    <property type="match status" value="1"/>
</dbReference>
<dbReference type="Proteomes" id="UP001301728">
    <property type="component" value="Unassembled WGS sequence"/>
</dbReference>
<dbReference type="EMBL" id="JAYGHT010000129">
    <property type="protein sequence ID" value="MEA5521067.1"/>
    <property type="molecule type" value="Genomic_DNA"/>
</dbReference>
<dbReference type="InterPro" id="IPR007053">
    <property type="entry name" value="LRAT_dom"/>
</dbReference>
<feature type="domain" description="LRAT" evidence="2">
    <location>
        <begin position="6"/>
        <end position="103"/>
    </location>
</feature>
<keyword evidence="1" id="KW-0472">Membrane</keyword>